<evidence type="ECO:0000313" key="4">
    <source>
        <dbReference type="Proteomes" id="UP001519311"/>
    </source>
</evidence>
<dbReference type="Pfam" id="PF01520">
    <property type="entry name" value="Amidase_3"/>
    <property type="match status" value="1"/>
</dbReference>
<dbReference type="Gene3D" id="3.40.630.40">
    <property type="entry name" value="Zn-dependent exopeptidases"/>
    <property type="match status" value="1"/>
</dbReference>
<evidence type="ECO:0000259" key="2">
    <source>
        <dbReference type="SMART" id="SM00646"/>
    </source>
</evidence>
<feature type="domain" description="MurNAc-LAA" evidence="2">
    <location>
        <begin position="107"/>
        <end position="224"/>
    </location>
</feature>
<keyword evidence="4" id="KW-1185">Reference proteome</keyword>
<sequence length="229" mass="24589">MTHEHEPNSEAEGGPENDRTVPDAADAAVHATAEESDAPPWSQDERERPTARILVVQMGHCFRTSGATGTPGEQVLVKAVAETCAEELGKPGPPGSEPWHLRVIKADEPVEQYAGDAFVAFHCDGSTNQNARGASVGYRNAAGQSLAQAWKHAYEQHGWSGGFRDDNYTENLKNYYGTRKAVEVGNQRAFIAECGFLTNRDDKALLTGPGGVNRVVRALFDALGISGSP</sequence>
<comment type="caution">
    <text evidence="3">The sequence shown here is derived from an EMBL/GenBank/DDBJ whole genome shotgun (WGS) entry which is preliminary data.</text>
</comment>
<proteinExistence type="predicted"/>
<dbReference type="SMART" id="SM00646">
    <property type="entry name" value="Ami_3"/>
    <property type="match status" value="1"/>
</dbReference>
<dbReference type="CDD" id="cd02696">
    <property type="entry name" value="MurNAc-LAA"/>
    <property type="match status" value="1"/>
</dbReference>
<accession>A0ABS4VI59</accession>
<dbReference type="RefSeq" id="WP_209471540.1">
    <property type="nucleotide sequence ID" value="NZ_BMWJ01000011.1"/>
</dbReference>
<evidence type="ECO:0000313" key="3">
    <source>
        <dbReference type="EMBL" id="MBP2363621.1"/>
    </source>
</evidence>
<name>A0ABS4VI59_9ACTN</name>
<dbReference type="Proteomes" id="UP001519311">
    <property type="component" value="Unassembled WGS sequence"/>
</dbReference>
<gene>
    <name evidence="3" type="ORF">JOF59_006113</name>
</gene>
<reference evidence="3 4" key="1">
    <citation type="submission" date="2021-03" db="EMBL/GenBank/DDBJ databases">
        <title>Sequencing the genomes of 1000 actinobacteria strains.</title>
        <authorList>
            <person name="Klenk H.-P."/>
        </authorList>
    </citation>
    <scope>NUCLEOTIDE SEQUENCE [LARGE SCALE GENOMIC DNA]</scope>
    <source>
        <strain evidence="3 4">DSM 40843</strain>
    </source>
</reference>
<dbReference type="EMBL" id="JAGINS010000002">
    <property type="protein sequence ID" value="MBP2363621.1"/>
    <property type="molecule type" value="Genomic_DNA"/>
</dbReference>
<dbReference type="SUPFAM" id="SSF53187">
    <property type="entry name" value="Zn-dependent exopeptidases"/>
    <property type="match status" value="1"/>
</dbReference>
<evidence type="ECO:0000256" key="1">
    <source>
        <dbReference type="SAM" id="MobiDB-lite"/>
    </source>
</evidence>
<feature type="compositionally biased region" description="Low complexity" evidence="1">
    <location>
        <begin position="22"/>
        <end position="31"/>
    </location>
</feature>
<feature type="region of interest" description="Disordered" evidence="1">
    <location>
        <begin position="1"/>
        <end position="47"/>
    </location>
</feature>
<protein>
    <submittedName>
        <fullName evidence="3">N-acetylmuramoyl-L-alanine amidase</fullName>
    </submittedName>
</protein>
<dbReference type="InterPro" id="IPR002508">
    <property type="entry name" value="MurNAc-LAA_cat"/>
</dbReference>
<organism evidence="3 4">
    <name type="scientific">Streptomyces clavifer</name>
    <dbReference type="NCBI Taxonomy" id="68188"/>
    <lineage>
        <taxon>Bacteria</taxon>
        <taxon>Bacillati</taxon>
        <taxon>Actinomycetota</taxon>
        <taxon>Actinomycetes</taxon>
        <taxon>Kitasatosporales</taxon>
        <taxon>Streptomycetaceae</taxon>
        <taxon>Streptomyces</taxon>
    </lineage>
</organism>